<accession>A0A6C0CBH1</accession>
<dbReference type="EMBL" id="MN739381">
    <property type="protein sequence ID" value="QHT01781.1"/>
    <property type="molecule type" value="Genomic_DNA"/>
</dbReference>
<protein>
    <submittedName>
        <fullName evidence="1">Uncharacterized protein</fullName>
    </submittedName>
</protein>
<reference evidence="1" key="1">
    <citation type="journal article" date="2020" name="Nature">
        <title>Giant virus diversity and host interactions through global metagenomics.</title>
        <authorList>
            <person name="Schulz F."/>
            <person name="Roux S."/>
            <person name="Paez-Espino D."/>
            <person name="Jungbluth S."/>
            <person name="Walsh D.A."/>
            <person name="Denef V.J."/>
            <person name="McMahon K.D."/>
            <person name="Konstantinidis K.T."/>
            <person name="Eloe-Fadrosh E.A."/>
            <person name="Kyrpides N.C."/>
            <person name="Woyke T."/>
        </authorList>
    </citation>
    <scope>NUCLEOTIDE SEQUENCE</scope>
    <source>
        <strain evidence="1">GVMAG-M-3300020523-10</strain>
    </source>
</reference>
<name>A0A6C0CBH1_9ZZZZ</name>
<sequence>MSSFYIYYLLSNEFKISEGFAGTSDCSDCKVKPSSGNCIPIYDINYKVVSNTNSGSGLLLDNLTISYESTSLLFCEWQPSPSCISNNLPTLAERLGYTNNQIQNTQMQLDTITCCSGSTSSFYGDSTTTFNAITKNTVNASICSALDNDLKSRFNNNSGVNFDEINFTNLQQLETNVDYRFVKSLCNDLSNNAYKPGLLFKKIDSSTNIFDVPNILPKDLIDFIMNSNFSTRLPLVDAITGTRINDLSYARNLEARNKINSHIQLFEYLNDQLISRQTNLARRAVYDDLTTLEKNNFRQAKNDLKTLFITNNIPLTNYLDISYNLLLKTTNNAPTSYILNKDEFFNCFGQVNQDNIGVFSASDLLDLSNNDYFGTGRDASYGAFGSNIITGYPNNNDLQMELQRLESIPSSGNAPVSVINTYLNAINSFYEKQISNLTGPRDHVFNQELVFDNNTLETVTPTFFTYDDTANNTYQCQESVTGNSLFKDCGPAAYVGFQSF</sequence>
<organism evidence="1">
    <name type="scientific">viral metagenome</name>
    <dbReference type="NCBI Taxonomy" id="1070528"/>
    <lineage>
        <taxon>unclassified sequences</taxon>
        <taxon>metagenomes</taxon>
        <taxon>organismal metagenomes</taxon>
    </lineage>
</organism>
<evidence type="ECO:0000313" key="1">
    <source>
        <dbReference type="EMBL" id="QHT01781.1"/>
    </source>
</evidence>
<dbReference type="AlphaFoldDB" id="A0A6C0CBH1"/>
<proteinExistence type="predicted"/>